<organism evidence="9 10">
    <name type="scientific">Desulfosporosinus acidiphilus (strain DSM 22704 / JCM 16185 / SJ4)</name>
    <dbReference type="NCBI Taxonomy" id="646529"/>
    <lineage>
        <taxon>Bacteria</taxon>
        <taxon>Bacillati</taxon>
        <taxon>Bacillota</taxon>
        <taxon>Clostridia</taxon>
        <taxon>Eubacteriales</taxon>
        <taxon>Desulfitobacteriaceae</taxon>
        <taxon>Desulfosporosinus</taxon>
    </lineage>
</organism>
<dbReference type="Pfam" id="PF12833">
    <property type="entry name" value="HTH_18"/>
    <property type="match status" value="1"/>
</dbReference>
<feature type="domain" description="Response regulatory" evidence="8">
    <location>
        <begin position="3"/>
        <end position="120"/>
    </location>
</feature>
<evidence type="ECO:0000256" key="3">
    <source>
        <dbReference type="ARBA" id="ARBA00023125"/>
    </source>
</evidence>
<evidence type="ECO:0000313" key="10">
    <source>
        <dbReference type="Proteomes" id="UP000002892"/>
    </source>
</evidence>
<comment type="function">
    <text evidence="5">May play the central regulatory role in sporulation. It may be an element of the effector pathway responsible for the activation of sporulation genes in response to nutritional stress. Spo0A may act in concert with spo0H (a sigma factor) to control the expression of some genes that are critical to the sporulation process.</text>
</comment>
<reference evidence="9 10" key="1">
    <citation type="journal article" date="2012" name="J. Bacteriol.">
        <title>Complete genome sequences of Desulfosporosinus orientis DSM765T, Desulfosporosinus youngiae DSM17734T, Desulfosporosinus meridiei DSM13257T, and Desulfosporosinus acidiphilus DSM22704T.</title>
        <authorList>
            <person name="Pester M."/>
            <person name="Brambilla E."/>
            <person name="Alazard D."/>
            <person name="Rattei T."/>
            <person name="Weinmaier T."/>
            <person name="Han J."/>
            <person name="Lucas S."/>
            <person name="Lapidus A."/>
            <person name="Cheng J.F."/>
            <person name="Goodwin L."/>
            <person name="Pitluck S."/>
            <person name="Peters L."/>
            <person name="Ovchinnikova G."/>
            <person name="Teshima H."/>
            <person name="Detter J.C."/>
            <person name="Han C.S."/>
            <person name="Tapia R."/>
            <person name="Land M.L."/>
            <person name="Hauser L."/>
            <person name="Kyrpides N.C."/>
            <person name="Ivanova N.N."/>
            <person name="Pagani I."/>
            <person name="Huntmann M."/>
            <person name="Wei C.L."/>
            <person name="Davenport K.W."/>
            <person name="Daligault H."/>
            <person name="Chain P.S."/>
            <person name="Chen A."/>
            <person name="Mavromatis K."/>
            <person name="Markowitz V."/>
            <person name="Szeto E."/>
            <person name="Mikhailova N."/>
            <person name="Pati A."/>
            <person name="Wagner M."/>
            <person name="Woyke T."/>
            <person name="Ollivier B."/>
            <person name="Klenk H.P."/>
            <person name="Spring S."/>
            <person name="Loy A."/>
        </authorList>
    </citation>
    <scope>NUCLEOTIDE SEQUENCE [LARGE SCALE GENOMIC DNA]</scope>
    <source>
        <strain evidence="10">DSM 22704 / JCM 16185 / SJ4</strain>
    </source>
</reference>
<dbReference type="GO" id="GO:0003700">
    <property type="term" value="F:DNA-binding transcription factor activity"/>
    <property type="evidence" value="ECO:0007669"/>
    <property type="project" value="InterPro"/>
</dbReference>
<evidence type="ECO:0000256" key="1">
    <source>
        <dbReference type="ARBA" id="ARBA00018672"/>
    </source>
</evidence>
<keyword evidence="10" id="KW-1185">Reference proteome</keyword>
<evidence type="ECO:0000256" key="6">
    <source>
        <dbReference type="PROSITE-ProRule" id="PRU00169"/>
    </source>
</evidence>
<dbReference type="SUPFAM" id="SSF46689">
    <property type="entry name" value="Homeodomain-like"/>
    <property type="match status" value="2"/>
</dbReference>
<feature type="modified residue" description="4-aspartylphosphate" evidence="6">
    <location>
        <position position="55"/>
    </location>
</feature>
<dbReference type="GO" id="GO:0000160">
    <property type="term" value="P:phosphorelay signal transduction system"/>
    <property type="evidence" value="ECO:0007669"/>
    <property type="project" value="InterPro"/>
</dbReference>
<feature type="domain" description="HTH araC/xylS-type" evidence="7">
    <location>
        <begin position="430"/>
        <end position="528"/>
    </location>
</feature>
<dbReference type="SMART" id="SM00342">
    <property type="entry name" value="HTH_ARAC"/>
    <property type="match status" value="1"/>
</dbReference>
<dbReference type="SUPFAM" id="SSF52172">
    <property type="entry name" value="CheY-like"/>
    <property type="match status" value="1"/>
</dbReference>
<dbReference type="AlphaFoldDB" id="I4D2P5"/>
<dbReference type="PRINTS" id="PR00032">
    <property type="entry name" value="HTHARAC"/>
</dbReference>
<dbReference type="Pfam" id="PF17853">
    <property type="entry name" value="GGDEF_2"/>
    <property type="match status" value="1"/>
</dbReference>
<dbReference type="KEGG" id="dai:Desaci_1028"/>
<evidence type="ECO:0000259" key="8">
    <source>
        <dbReference type="PROSITE" id="PS50110"/>
    </source>
</evidence>
<proteinExistence type="predicted"/>
<name>I4D2P5_DESAJ</name>
<dbReference type="GO" id="GO:0043565">
    <property type="term" value="F:sequence-specific DNA binding"/>
    <property type="evidence" value="ECO:0007669"/>
    <property type="project" value="InterPro"/>
</dbReference>
<dbReference type="RefSeq" id="WP_014826077.1">
    <property type="nucleotide sequence ID" value="NC_018068.1"/>
</dbReference>
<accession>I4D2P5</accession>
<dbReference type="PROSITE" id="PS50110">
    <property type="entry name" value="RESPONSE_REGULATORY"/>
    <property type="match status" value="1"/>
</dbReference>
<keyword evidence="3 9" id="KW-0238">DNA-binding</keyword>
<dbReference type="Gene3D" id="1.10.10.60">
    <property type="entry name" value="Homeodomain-like"/>
    <property type="match status" value="2"/>
</dbReference>
<evidence type="ECO:0000313" key="9">
    <source>
        <dbReference type="EMBL" id="AFM40069.1"/>
    </source>
</evidence>
<gene>
    <name evidence="9" type="ordered locus">Desaci_1028</name>
</gene>
<dbReference type="InterPro" id="IPR011006">
    <property type="entry name" value="CheY-like_superfamily"/>
</dbReference>
<protein>
    <recommendedName>
        <fullName evidence="1">Stage 0 sporulation protein A homolog</fullName>
    </recommendedName>
</protein>
<keyword evidence="4" id="KW-0804">Transcription</keyword>
<dbReference type="HOGENOM" id="CLU_000445_5_0_9"/>
<keyword evidence="2" id="KW-0805">Transcription regulation</keyword>
<dbReference type="PANTHER" id="PTHR43280">
    <property type="entry name" value="ARAC-FAMILY TRANSCRIPTIONAL REGULATOR"/>
    <property type="match status" value="1"/>
</dbReference>
<dbReference type="CDD" id="cd17536">
    <property type="entry name" value="REC_YesN-like"/>
    <property type="match status" value="1"/>
</dbReference>
<evidence type="ECO:0000259" key="7">
    <source>
        <dbReference type="PROSITE" id="PS01124"/>
    </source>
</evidence>
<dbReference type="PANTHER" id="PTHR43280:SF28">
    <property type="entry name" value="HTH-TYPE TRANSCRIPTIONAL ACTIVATOR RHAS"/>
    <property type="match status" value="1"/>
</dbReference>
<dbReference type="SMART" id="SM00448">
    <property type="entry name" value="REC"/>
    <property type="match status" value="1"/>
</dbReference>
<dbReference type="InterPro" id="IPR001789">
    <property type="entry name" value="Sig_transdc_resp-reg_receiver"/>
</dbReference>
<evidence type="ECO:0000256" key="5">
    <source>
        <dbReference type="ARBA" id="ARBA00024867"/>
    </source>
</evidence>
<evidence type="ECO:0000256" key="4">
    <source>
        <dbReference type="ARBA" id="ARBA00023163"/>
    </source>
</evidence>
<dbReference type="InterPro" id="IPR018060">
    <property type="entry name" value="HTH_AraC"/>
</dbReference>
<dbReference type="STRING" id="646529.Desaci_1028"/>
<dbReference type="InterPro" id="IPR009057">
    <property type="entry name" value="Homeodomain-like_sf"/>
</dbReference>
<dbReference type="Pfam" id="PF00072">
    <property type="entry name" value="Response_reg"/>
    <property type="match status" value="1"/>
</dbReference>
<sequence length="536" mass="61101">MHKILVVDDEPIVLDSIRFIIDRYLPNTCLVEGAFLGSEAIEKSETFKPDLIFMDIRMPGLDGMEAIREIRSRHKDMIFVIITAYDHFNYAREALQLNVLDYLVKPILKERVLEVLTKAFGLLEEKLQAVRRTVAMKEKFTKLSVHLENEFLYSLLLGNQVASDLVFYEETFAMNLKRGYLFLLQLGADNDKGNDPVEVSIHRHALFHAFRLSLKSRISCLVGGATLNRIVAFIPVSEGTDEYALRNRAIELAEAVKSELKAAGPLSYMIGIGRAYSLSDFLKGVEEAERAVQSGALQGQQGEEIYHISDTLPFLKTAAYYPIQKERLLIERVMLGDSPGVQELYKELFDKGQTTQEMTGYKQRLSEFAVVLTRTLSYQGLFESEREEQLFTSLKHDDPHLIYNEFGSRLAAITQKLKKIQQEKMAKASLRIVQYMEKNYSSELKLDEAAKMMNMSYHYFSKFFKQSTGQTFTDYLAGIRIQQAQKQLLTSRNSVKEIGSFVGYKDPNYFSKIFKKLTGLTPSEYRELSGGGNDAP</sequence>
<dbReference type="InterPro" id="IPR041522">
    <property type="entry name" value="CdaR_GGDEF"/>
</dbReference>
<dbReference type="Gene3D" id="3.40.50.2300">
    <property type="match status" value="1"/>
</dbReference>
<dbReference type="eggNOG" id="COG4753">
    <property type="taxonomic scope" value="Bacteria"/>
</dbReference>
<keyword evidence="6" id="KW-0597">Phosphoprotein</keyword>
<dbReference type="InterPro" id="IPR020449">
    <property type="entry name" value="Tscrpt_reg_AraC-type_HTH"/>
</dbReference>
<dbReference type="eggNOG" id="COG2207">
    <property type="taxonomic scope" value="Bacteria"/>
</dbReference>
<dbReference type="OrthoDB" id="324626at2"/>
<dbReference type="EMBL" id="CP003639">
    <property type="protein sequence ID" value="AFM40069.1"/>
    <property type="molecule type" value="Genomic_DNA"/>
</dbReference>
<evidence type="ECO:0000256" key="2">
    <source>
        <dbReference type="ARBA" id="ARBA00023015"/>
    </source>
</evidence>
<dbReference type="PROSITE" id="PS01124">
    <property type="entry name" value="HTH_ARAC_FAMILY_2"/>
    <property type="match status" value="1"/>
</dbReference>
<dbReference type="Proteomes" id="UP000002892">
    <property type="component" value="Chromosome"/>
</dbReference>